<sequence length="83" mass="9058">MVAEHAVEALEESDGMAKENAWGQFTTDRTWPSPTPSPATTRCLLQNTDGSPNVIKGSRAFGQKMLLATNNKLASNARQLLRE</sequence>
<proteinExistence type="predicted"/>
<gene>
    <name evidence="2" type="ordered locus">Os01g0676066</name>
    <name evidence="2" type="ORF">OSNPB_010676066</name>
</gene>
<organism evidence="2 3">
    <name type="scientific">Oryza sativa subsp. japonica</name>
    <name type="common">Rice</name>
    <dbReference type="NCBI Taxonomy" id="39947"/>
    <lineage>
        <taxon>Eukaryota</taxon>
        <taxon>Viridiplantae</taxon>
        <taxon>Streptophyta</taxon>
        <taxon>Embryophyta</taxon>
        <taxon>Tracheophyta</taxon>
        <taxon>Spermatophyta</taxon>
        <taxon>Magnoliopsida</taxon>
        <taxon>Liliopsida</taxon>
        <taxon>Poales</taxon>
        <taxon>Poaceae</taxon>
        <taxon>BOP clade</taxon>
        <taxon>Oryzoideae</taxon>
        <taxon>Oryzeae</taxon>
        <taxon>Oryzinae</taxon>
        <taxon>Oryza</taxon>
        <taxon>Oryza sativa</taxon>
    </lineage>
</organism>
<feature type="region of interest" description="Disordered" evidence="1">
    <location>
        <begin position="1"/>
        <end position="39"/>
    </location>
</feature>
<dbReference type="Proteomes" id="UP000059680">
    <property type="component" value="Chromosome 1"/>
</dbReference>
<evidence type="ECO:0000256" key="1">
    <source>
        <dbReference type="SAM" id="MobiDB-lite"/>
    </source>
</evidence>
<evidence type="ECO:0000313" key="2">
    <source>
        <dbReference type="EMBL" id="BAS73659.1"/>
    </source>
</evidence>
<dbReference type="EMBL" id="AP014957">
    <property type="protein sequence ID" value="BAS73659.1"/>
    <property type="molecule type" value="Genomic_DNA"/>
</dbReference>
<reference evidence="3" key="1">
    <citation type="journal article" date="2005" name="Nature">
        <title>The map-based sequence of the rice genome.</title>
        <authorList>
            <consortium name="International rice genome sequencing project (IRGSP)"/>
            <person name="Matsumoto T."/>
            <person name="Wu J."/>
            <person name="Kanamori H."/>
            <person name="Katayose Y."/>
            <person name="Fujisawa M."/>
            <person name="Namiki N."/>
            <person name="Mizuno H."/>
            <person name="Yamamoto K."/>
            <person name="Antonio B.A."/>
            <person name="Baba T."/>
            <person name="Sakata K."/>
            <person name="Nagamura Y."/>
            <person name="Aoki H."/>
            <person name="Arikawa K."/>
            <person name="Arita K."/>
            <person name="Bito T."/>
            <person name="Chiden Y."/>
            <person name="Fujitsuka N."/>
            <person name="Fukunaka R."/>
            <person name="Hamada M."/>
            <person name="Harada C."/>
            <person name="Hayashi A."/>
            <person name="Hijishita S."/>
            <person name="Honda M."/>
            <person name="Hosokawa S."/>
            <person name="Ichikawa Y."/>
            <person name="Idonuma A."/>
            <person name="Iijima M."/>
            <person name="Ikeda M."/>
            <person name="Ikeno M."/>
            <person name="Ito K."/>
            <person name="Ito S."/>
            <person name="Ito T."/>
            <person name="Ito Y."/>
            <person name="Ito Y."/>
            <person name="Iwabuchi A."/>
            <person name="Kamiya K."/>
            <person name="Karasawa W."/>
            <person name="Kurita K."/>
            <person name="Katagiri S."/>
            <person name="Kikuta A."/>
            <person name="Kobayashi H."/>
            <person name="Kobayashi N."/>
            <person name="Machita K."/>
            <person name="Maehara T."/>
            <person name="Masukawa M."/>
            <person name="Mizubayashi T."/>
            <person name="Mukai Y."/>
            <person name="Nagasaki H."/>
            <person name="Nagata Y."/>
            <person name="Naito S."/>
            <person name="Nakashima M."/>
            <person name="Nakama Y."/>
            <person name="Nakamichi Y."/>
            <person name="Nakamura M."/>
            <person name="Meguro A."/>
            <person name="Negishi M."/>
            <person name="Ohta I."/>
            <person name="Ohta T."/>
            <person name="Okamoto M."/>
            <person name="Ono N."/>
            <person name="Saji S."/>
            <person name="Sakaguchi M."/>
            <person name="Sakai K."/>
            <person name="Shibata M."/>
            <person name="Shimokawa T."/>
            <person name="Song J."/>
            <person name="Takazaki Y."/>
            <person name="Terasawa K."/>
            <person name="Tsugane M."/>
            <person name="Tsuji K."/>
            <person name="Ueda S."/>
            <person name="Waki K."/>
            <person name="Yamagata H."/>
            <person name="Yamamoto M."/>
            <person name="Yamamoto S."/>
            <person name="Yamane H."/>
            <person name="Yoshiki S."/>
            <person name="Yoshihara R."/>
            <person name="Yukawa K."/>
            <person name="Zhong H."/>
            <person name="Yano M."/>
            <person name="Yuan Q."/>
            <person name="Ouyang S."/>
            <person name="Liu J."/>
            <person name="Jones K.M."/>
            <person name="Gansberger K."/>
            <person name="Moffat K."/>
            <person name="Hill J."/>
            <person name="Bera J."/>
            <person name="Fadrosh D."/>
            <person name="Jin S."/>
            <person name="Johri S."/>
            <person name="Kim M."/>
            <person name="Overton L."/>
            <person name="Reardon M."/>
            <person name="Tsitrin T."/>
            <person name="Vuong H."/>
            <person name="Weaver B."/>
            <person name="Ciecko A."/>
            <person name="Tallon L."/>
            <person name="Jackson J."/>
            <person name="Pai G."/>
            <person name="Aken S.V."/>
            <person name="Utterback T."/>
            <person name="Reidmuller S."/>
            <person name="Feldblyum T."/>
            <person name="Hsiao J."/>
            <person name="Zismann V."/>
            <person name="Iobst S."/>
            <person name="de Vazeille A.R."/>
            <person name="Buell C.R."/>
            <person name="Ying K."/>
            <person name="Li Y."/>
            <person name="Lu T."/>
            <person name="Huang Y."/>
            <person name="Zhao Q."/>
            <person name="Feng Q."/>
            <person name="Zhang L."/>
            <person name="Zhu J."/>
            <person name="Weng Q."/>
            <person name="Mu J."/>
            <person name="Lu Y."/>
            <person name="Fan D."/>
            <person name="Liu Y."/>
            <person name="Guan J."/>
            <person name="Zhang Y."/>
            <person name="Yu S."/>
            <person name="Liu X."/>
            <person name="Zhang Y."/>
            <person name="Hong G."/>
            <person name="Han B."/>
            <person name="Choisne N."/>
            <person name="Demange N."/>
            <person name="Orjeda G."/>
            <person name="Samain S."/>
            <person name="Cattolico L."/>
            <person name="Pelletier E."/>
            <person name="Couloux A."/>
            <person name="Segurens B."/>
            <person name="Wincker P."/>
            <person name="D'Hont A."/>
            <person name="Scarpelli C."/>
            <person name="Weissenbach J."/>
            <person name="Salanoubat M."/>
            <person name="Quetier F."/>
            <person name="Yu Y."/>
            <person name="Kim H.R."/>
            <person name="Rambo T."/>
            <person name="Currie J."/>
            <person name="Collura K."/>
            <person name="Luo M."/>
            <person name="Yang T."/>
            <person name="Ammiraju J.S.S."/>
            <person name="Engler F."/>
            <person name="Soderlund C."/>
            <person name="Wing R.A."/>
            <person name="Palmer L.E."/>
            <person name="de la Bastide M."/>
            <person name="Spiegel L."/>
            <person name="Nascimento L."/>
            <person name="Zutavern T."/>
            <person name="O'Shaughnessy A."/>
            <person name="Dike S."/>
            <person name="Dedhia N."/>
            <person name="Preston R."/>
            <person name="Balija V."/>
            <person name="McCombie W.R."/>
            <person name="Chow T."/>
            <person name="Chen H."/>
            <person name="Chung M."/>
            <person name="Chen C."/>
            <person name="Shaw J."/>
            <person name="Wu H."/>
            <person name="Hsiao K."/>
            <person name="Chao Y."/>
            <person name="Chu M."/>
            <person name="Cheng C."/>
            <person name="Hour A."/>
            <person name="Lee P."/>
            <person name="Lin S."/>
            <person name="Lin Y."/>
            <person name="Liou J."/>
            <person name="Liu S."/>
            <person name="Hsing Y."/>
            <person name="Raghuvanshi S."/>
            <person name="Mohanty A."/>
            <person name="Bharti A.K."/>
            <person name="Gaur A."/>
            <person name="Gupta V."/>
            <person name="Kumar D."/>
            <person name="Ravi V."/>
            <person name="Vij S."/>
            <person name="Kapur A."/>
            <person name="Khurana P."/>
            <person name="Khurana P."/>
            <person name="Khurana J.P."/>
            <person name="Tyagi A.K."/>
            <person name="Gaikwad K."/>
            <person name="Singh A."/>
            <person name="Dalal V."/>
            <person name="Srivastava S."/>
            <person name="Dixit A."/>
            <person name="Pal A.K."/>
            <person name="Ghazi I.A."/>
            <person name="Yadav M."/>
            <person name="Pandit A."/>
            <person name="Bhargava A."/>
            <person name="Sureshbabu K."/>
            <person name="Batra K."/>
            <person name="Sharma T.R."/>
            <person name="Mohapatra T."/>
            <person name="Singh N.K."/>
            <person name="Messing J."/>
            <person name="Nelson A.B."/>
            <person name="Fuks G."/>
            <person name="Kavchok S."/>
            <person name="Keizer G."/>
            <person name="Linton E."/>
            <person name="Llaca V."/>
            <person name="Song R."/>
            <person name="Tanyolac B."/>
            <person name="Young S."/>
            <person name="Ho-Il K."/>
            <person name="Hahn J.H."/>
            <person name="Sangsakoo G."/>
            <person name="Vanavichit A."/>
            <person name="de Mattos Luiz.A.T."/>
            <person name="Zimmer P.D."/>
            <person name="Malone G."/>
            <person name="Dellagostin O."/>
            <person name="de Oliveira A.C."/>
            <person name="Bevan M."/>
            <person name="Bancroft I."/>
            <person name="Minx P."/>
            <person name="Cordum H."/>
            <person name="Wilson R."/>
            <person name="Cheng Z."/>
            <person name="Jin W."/>
            <person name="Jiang J."/>
            <person name="Leong S.A."/>
            <person name="Iwama H."/>
            <person name="Gojobori T."/>
            <person name="Itoh T."/>
            <person name="Niimura Y."/>
            <person name="Fujii Y."/>
            <person name="Habara T."/>
            <person name="Sakai H."/>
            <person name="Sato Y."/>
            <person name="Wilson G."/>
            <person name="Kumar K."/>
            <person name="McCouch S."/>
            <person name="Juretic N."/>
            <person name="Hoen D."/>
            <person name="Wright S."/>
            <person name="Bruskiewich R."/>
            <person name="Bureau T."/>
            <person name="Miyao A."/>
            <person name="Hirochika H."/>
            <person name="Nishikawa T."/>
            <person name="Kadowaki K."/>
            <person name="Sugiura M."/>
            <person name="Burr B."/>
            <person name="Sasaki T."/>
        </authorList>
    </citation>
    <scope>NUCLEOTIDE SEQUENCE [LARGE SCALE GENOMIC DNA]</scope>
    <source>
        <strain evidence="3">cv. Nipponbare</strain>
    </source>
</reference>
<dbReference type="PaxDb" id="39947-A0A0P0V6J0"/>
<name>A0A0P0V6J0_ORYSJ</name>
<accession>A0A0P0V6J0</accession>
<keyword evidence="3" id="KW-1185">Reference proteome</keyword>
<evidence type="ECO:0000313" key="3">
    <source>
        <dbReference type="Proteomes" id="UP000059680"/>
    </source>
</evidence>
<dbReference type="AlphaFoldDB" id="A0A0P0V6J0"/>
<reference evidence="2 3" key="2">
    <citation type="journal article" date="2013" name="Plant Cell Physiol.">
        <title>Rice Annotation Project Database (RAP-DB): an integrative and interactive database for rice genomics.</title>
        <authorList>
            <person name="Sakai H."/>
            <person name="Lee S.S."/>
            <person name="Tanaka T."/>
            <person name="Numa H."/>
            <person name="Kim J."/>
            <person name="Kawahara Y."/>
            <person name="Wakimoto H."/>
            <person name="Yang C.C."/>
            <person name="Iwamoto M."/>
            <person name="Abe T."/>
            <person name="Yamada Y."/>
            <person name="Muto A."/>
            <person name="Inokuchi H."/>
            <person name="Ikemura T."/>
            <person name="Matsumoto T."/>
            <person name="Sasaki T."/>
            <person name="Itoh T."/>
        </authorList>
    </citation>
    <scope>NUCLEOTIDE SEQUENCE [LARGE SCALE GENOMIC DNA]</scope>
    <source>
        <strain evidence="3">cv. Nipponbare</strain>
    </source>
</reference>
<protein>
    <submittedName>
        <fullName evidence="2">Os01g0676066 protein</fullName>
    </submittedName>
</protein>
<reference evidence="2 3" key="3">
    <citation type="journal article" date="2013" name="Rice">
        <title>Improvement of the Oryza sativa Nipponbare reference genome using next generation sequence and optical map data.</title>
        <authorList>
            <person name="Kawahara Y."/>
            <person name="de la Bastide M."/>
            <person name="Hamilton J.P."/>
            <person name="Kanamori H."/>
            <person name="McCombie W.R."/>
            <person name="Ouyang S."/>
            <person name="Schwartz D.C."/>
            <person name="Tanaka T."/>
            <person name="Wu J."/>
            <person name="Zhou S."/>
            <person name="Childs K.L."/>
            <person name="Davidson R.M."/>
            <person name="Lin H."/>
            <person name="Quesada-Ocampo L."/>
            <person name="Vaillancourt B."/>
            <person name="Sakai H."/>
            <person name="Lee S.S."/>
            <person name="Kim J."/>
            <person name="Numa H."/>
            <person name="Itoh T."/>
            <person name="Buell C.R."/>
            <person name="Matsumoto T."/>
        </authorList>
    </citation>
    <scope>NUCLEOTIDE SEQUENCE [LARGE SCALE GENOMIC DNA]</scope>
    <source>
        <strain evidence="3">cv. Nipponbare</strain>
    </source>
</reference>
<dbReference type="InParanoid" id="A0A0P0V6J0"/>